<gene>
    <name evidence="1" type="ORF">CAEBREN_03664</name>
</gene>
<dbReference type="Proteomes" id="UP000008068">
    <property type="component" value="Unassembled WGS sequence"/>
</dbReference>
<organism evidence="2">
    <name type="scientific">Caenorhabditis brenneri</name>
    <name type="common">Nematode worm</name>
    <dbReference type="NCBI Taxonomy" id="135651"/>
    <lineage>
        <taxon>Eukaryota</taxon>
        <taxon>Metazoa</taxon>
        <taxon>Ecdysozoa</taxon>
        <taxon>Nematoda</taxon>
        <taxon>Chromadorea</taxon>
        <taxon>Rhabditida</taxon>
        <taxon>Rhabditina</taxon>
        <taxon>Rhabditomorpha</taxon>
        <taxon>Rhabditoidea</taxon>
        <taxon>Rhabditidae</taxon>
        <taxon>Peloderinae</taxon>
        <taxon>Caenorhabditis</taxon>
    </lineage>
</organism>
<dbReference type="AlphaFoldDB" id="G0NXZ6"/>
<proteinExistence type="predicted"/>
<dbReference type="HOGENOM" id="CLU_2673293_0_0_1"/>
<evidence type="ECO:0000313" key="2">
    <source>
        <dbReference type="Proteomes" id="UP000008068"/>
    </source>
</evidence>
<name>G0NXZ6_CAEBE</name>
<protein>
    <submittedName>
        <fullName evidence="1">Uncharacterized protein</fullName>
    </submittedName>
</protein>
<dbReference type="InParanoid" id="G0NXZ6"/>
<dbReference type="EMBL" id="GL379975">
    <property type="protein sequence ID" value="EGT39739.1"/>
    <property type="molecule type" value="Genomic_DNA"/>
</dbReference>
<sequence length="75" mass="8749">MHADTITFLRKILTDDVEARATIEQIKNDSWLVPNTPPALSLRRKMIDKNNSEAQQMEYCTTEKRRRLEVLGMTD</sequence>
<evidence type="ECO:0000313" key="1">
    <source>
        <dbReference type="EMBL" id="EGT39739.1"/>
    </source>
</evidence>
<reference evidence="2" key="1">
    <citation type="submission" date="2011-07" db="EMBL/GenBank/DDBJ databases">
        <authorList>
            <consortium name="Caenorhabditis brenneri Sequencing and Analysis Consortium"/>
            <person name="Wilson R.K."/>
        </authorList>
    </citation>
    <scope>NUCLEOTIDE SEQUENCE [LARGE SCALE GENOMIC DNA]</scope>
    <source>
        <strain evidence="2">PB2801</strain>
    </source>
</reference>
<keyword evidence="2" id="KW-1185">Reference proteome</keyword>
<accession>G0NXZ6</accession>